<protein>
    <recommendedName>
        <fullName evidence="3">DUF3649 domain-containing protein</fullName>
    </recommendedName>
</protein>
<proteinExistence type="predicted"/>
<keyword evidence="1" id="KW-0812">Transmembrane</keyword>
<organism evidence="2">
    <name type="scientific">marine sediment metagenome</name>
    <dbReference type="NCBI Taxonomy" id="412755"/>
    <lineage>
        <taxon>unclassified sequences</taxon>
        <taxon>metagenomes</taxon>
        <taxon>ecological metagenomes</taxon>
    </lineage>
</organism>
<evidence type="ECO:0008006" key="3">
    <source>
        <dbReference type="Google" id="ProtNLM"/>
    </source>
</evidence>
<feature type="transmembrane region" description="Helical" evidence="1">
    <location>
        <begin position="27"/>
        <end position="48"/>
    </location>
</feature>
<accession>A0A0F9ED83</accession>
<evidence type="ECO:0000256" key="1">
    <source>
        <dbReference type="SAM" id="Phobius"/>
    </source>
</evidence>
<dbReference type="EMBL" id="LAZR01027919">
    <property type="protein sequence ID" value="KKL64201.1"/>
    <property type="molecule type" value="Genomic_DNA"/>
</dbReference>
<keyword evidence="1" id="KW-0472">Membrane</keyword>
<keyword evidence="1" id="KW-1133">Transmembrane helix</keyword>
<dbReference type="AlphaFoldDB" id="A0A0F9ED83"/>
<feature type="transmembrane region" description="Helical" evidence="1">
    <location>
        <begin position="60"/>
        <end position="81"/>
    </location>
</feature>
<gene>
    <name evidence="2" type="ORF">LCGC14_2167420</name>
</gene>
<comment type="caution">
    <text evidence="2">The sequence shown here is derived from an EMBL/GenBank/DDBJ whole genome shotgun (WGS) entry which is preliminary data.</text>
</comment>
<feature type="transmembrane region" description="Helical" evidence="1">
    <location>
        <begin position="88"/>
        <end position="107"/>
    </location>
</feature>
<sequence>MFNFSPLLKWFRSPGSKAMSGRTRINLACRTGLTIFGGYLLVSLWTATMSLLLPTVRYEAVLVASMTGFMIFPAFAIWAFYTISLKRMAGYLLAAIILLSCVLWFVMRHVGSPA</sequence>
<reference evidence="2" key="1">
    <citation type="journal article" date="2015" name="Nature">
        <title>Complex archaea that bridge the gap between prokaryotes and eukaryotes.</title>
        <authorList>
            <person name="Spang A."/>
            <person name="Saw J.H."/>
            <person name="Jorgensen S.L."/>
            <person name="Zaremba-Niedzwiedzka K."/>
            <person name="Martijn J."/>
            <person name="Lind A.E."/>
            <person name="van Eijk R."/>
            <person name="Schleper C."/>
            <person name="Guy L."/>
            <person name="Ettema T.J."/>
        </authorList>
    </citation>
    <scope>NUCLEOTIDE SEQUENCE</scope>
</reference>
<name>A0A0F9ED83_9ZZZZ</name>
<evidence type="ECO:0000313" key="2">
    <source>
        <dbReference type="EMBL" id="KKL64201.1"/>
    </source>
</evidence>